<dbReference type="EMBL" id="JBBLXS010000068">
    <property type="protein sequence ID" value="MEK0184701.1"/>
    <property type="molecule type" value="Genomic_DNA"/>
</dbReference>
<evidence type="ECO:0000259" key="3">
    <source>
        <dbReference type="Pfam" id="PF02342"/>
    </source>
</evidence>
<evidence type="ECO:0000313" key="5">
    <source>
        <dbReference type="Proteomes" id="UP001384579"/>
    </source>
</evidence>
<feature type="region of interest" description="Disordered" evidence="2">
    <location>
        <begin position="616"/>
        <end position="659"/>
    </location>
</feature>
<comment type="caution">
    <text evidence="4">The sequence shown here is derived from an EMBL/GenBank/DDBJ whole genome shotgun (WGS) entry which is preliminary data.</text>
</comment>
<feature type="repeat" description="TPR" evidence="1">
    <location>
        <begin position="431"/>
        <end position="464"/>
    </location>
</feature>
<dbReference type="SMART" id="SM00028">
    <property type="entry name" value="TPR"/>
    <property type="match status" value="4"/>
</dbReference>
<feature type="domain" description="TerD" evidence="3">
    <location>
        <begin position="6"/>
        <end position="191"/>
    </location>
</feature>
<dbReference type="InterPro" id="IPR051324">
    <property type="entry name" value="Stress/Tellurium_Resist"/>
</dbReference>
<protein>
    <submittedName>
        <fullName evidence="4">TerD family protein</fullName>
    </submittedName>
</protein>
<feature type="repeat" description="TPR" evidence="1">
    <location>
        <begin position="499"/>
        <end position="532"/>
    </location>
</feature>
<reference evidence="4 5" key="1">
    <citation type="journal article" date="2020" name="Harmful Algae">
        <title>Molecular and morphological characterization of a novel dihydroanatoxin-a producing Microcoleus species (cyanobacteria) from the Russian River, California, USA.</title>
        <authorList>
            <person name="Conklin K.Y."/>
            <person name="Stancheva R."/>
            <person name="Otten T.G."/>
            <person name="Fadness R."/>
            <person name="Boyer G.L."/>
            <person name="Read B."/>
            <person name="Zhang X."/>
            <person name="Sheath R.G."/>
        </authorList>
    </citation>
    <scope>NUCLEOTIDE SEQUENCE [LARGE SCALE GENOMIC DNA]</scope>
    <source>
        <strain evidence="4 5">PTRS2</strain>
    </source>
</reference>
<evidence type="ECO:0000256" key="1">
    <source>
        <dbReference type="PROSITE-ProRule" id="PRU00339"/>
    </source>
</evidence>
<name>A0ABU8YK55_9CYAN</name>
<dbReference type="InterPro" id="IPR019734">
    <property type="entry name" value="TPR_rpt"/>
</dbReference>
<proteinExistence type="predicted"/>
<dbReference type="Proteomes" id="UP001384579">
    <property type="component" value="Unassembled WGS sequence"/>
</dbReference>
<keyword evidence="1" id="KW-0802">TPR repeat</keyword>
<evidence type="ECO:0000313" key="4">
    <source>
        <dbReference type="EMBL" id="MEK0184701.1"/>
    </source>
</evidence>
<dbReference type="SUPFAM" id="SSF48452">
    <property type="entry name" value="TPR-like"/>
    <property type="match status" value="1"/>
</dbReference>
<dbReference type="PANTHER" id="PTHR32097:SF17">
    <property type="entry name" value="CAMP-BINDING PROTEIN 1-RELATED"/>
    <property type="match status" value="1"/>
</dbReference>
<feature type="repeat" description="TPR" evidence="1">
    <location>
        <begin position="465"/>
        <end position="498"/>
    </location>
</feature>
<dbReference type="InterPro" id="IPR011990">
    <property type="entry name" value="TPR-like_helical_dom_sf"/>
</dbReference>
<dbReference type="Pfam" id="PF02342">
    <property type="entry name" value="TerD"/>
    <property type="match status" value="1"/>
</dbReference>
<gene>
    <name evidence="4" type="ORF">WMG39_07495</name>
</gene>
<feature type="compositionally biased region" description="Polar residues" evidence="2">
    <location>
        <begin position="620"/>
        <end position="642"/>
    </location>
</feature>
<dbReference type="PROSITE" id="PS50005">
    <property type="entry name" value="TPR"/>
    <property type="match status" value="3"/>
</dbReference>
<dbReference type="PANTHER" id="PTHR32097">
    <property type="entry name" value="CAMP-BINDING PROTEIN 1-RELATED"/>
    <property type="match status" value="1"/>
</dbReference>
<dbReference type="Gene3D" id="2.60.60.30">
    <property type="entry name" value="sav2460 like domains"/>
    <property type="match status" value="1"/>
</dbReference>
<sequence>MTNKQMAVQLAQGAKFNLSKAAPDLKKMAIALDWQVTEAGENYDIDVSAFMLGADGKIPNDEYFIFYNNLKSCDGSVLQSIPDRPKRGKKNKTTYGVILDKINPQIQAINFAVTIHGAQQINASFSNIKSAAIKILNLDTGKELVRYELTENWQQETAIELGHLSRKNGEWIFYGVSQGYQVGLQGLVDKYRPTNRNNQVPITNELAAVTAGDDLQFPAWELEVESEAETAGEGLSVRSPTHNQVNWVIPKIPLALAASLGVLVLGISAGAIALTQAADSTLKQSKILLAETQNAVTATDVNLLRSFHKRLKEAIASLDKIPNLPGCSYPQARADLLQLSQTLVPVEQNLQAAESLATAQKLAMEAALVVQKPPHAVEVWHQSQAKWQQSIALLEAIDPRTPVYSLAQNKLSSYRANQAVINQRVAIAQKAANFSNQGSLKIQKGDVSGAIFNFNQALGLNPNIPQAYLGLGIASSKQGNKQQAIYNYDRALQFNPNLAEAYLGRGQVYYELGDKQKAIGSYEQAIRVNPNYGLAYLERGAIRCMLGTKSEAVADFNQAQELFFQQGDGNNYQLAKTFINDCQEPSAEAVICDYRRNIDSLGRPCNRGFNPPIIIRRKSANSAPNAESTDVKSKTSINPSPDNSNTSSTRTRSRRRSKR</sequence>
<evidence type="ECO:0000256" key="2">
    <source>
        <dbReference type="SAM" id="MobiDB-lite"/>
    </source>
</evidence>
<keyword evidence="5" id="KW-1185">Reference proteome</keyword>
<dbReference type="Pfam" id="PF13414">
    <property type="entry name" value="TPR_11"/>
    <property type="match status" value="1"/>
</dbReference>
<dbReference type="RefSeq" id="WP_340523599.1">
    <property type="nucleotide sequence ID" value="NZ_JBBLXS010000068.1"/>
</dbReference>
<dbReference type="PROSITE" id="PS50293">
    <property type="entry name" value="TPR_REGION"/>
    <property type="match status" value="2"/>
</dbReference>
<accession>A0ABU8YK55</accession>
<dbReference type="CDD" id="cd06974">
    <property type="entry name" value="TerD_like"/>
    <property type="match status" value="1"/>
</dbReference>
<dbReference type="Gene3D" id="1.25.40.10">
    <property type="entry name" value="Tetratricopeptide repeat domain"/>
    <property type="match status" value="1"/>
</dbReference>
<dbReference type="InterPro" id="IPR003325">
    <property type="entry name" value="TerD"/>
</dbReference>
<organism evidence="4 5">
    <name type="scientific">Microcoleus anatoxicus PTRS2</name>
    <dbReference type="NCBI Taxonomy" id="2705321"/>
    <lineage>
        <taxon>Bacteria</taxon>
        <taxon>Bacillati</taxon>
        <taxon>Cyanobacteriota</taxon>
        <taxon>Cyanophyceae</taxon>
        <taxon>Oscillatoriophycideae</taxon>
        <taxon>Oscillatoriales</taxon>
        <taxon>Microcoleaceae</taxon>
        <taxon>Microcoleus</taxon>
        <taxon>Microcoleus anatoxicus</taxon>
    </lineage>
</organism>